<reference evidence="2 3" key="1">
    <citation type="submission" date="2019-08" db="EMBL/GenBank/DDBJ databases">
        <title>Actinomadura sp. nov. CYP1-5 isolated from mountain soil.</title>
        <authorList>
            <person name="Songsumanus A."/>
            <person name="Kuncharoen N."/>
            <person name="Kudo T."/>
            <person name="Yuki M."/>
            <person name="Igarashi Y."/>
            <person name="Tanasupawat S."/>
        </authorList>
    </citation>
    <scope>NUCLEOTIDE SEQUENCE [LARGE SCALE GENOMIC DNA]</scope>
    <source>
        <strain evidence="2 3">CYP1-5</strain>
    </source>
</reference>
<gene>
    <name evidence="2" type="ORF">FXF68_08625</name>
</gene>
<protein>
    <submittedName>
        <fullName evidence="2">Uncharacterized protein</fullName>
    </submittedName>
</protein>
<comment type="caution">
    <text evidence="2">The sequence shown here is derived from an EMBL/GenBank/DDBJ whole genome shotgun (WGS) entry which is preliminary data.</text>
</comment>
<dbReference type="AlphaFoldDB" id="A0A5D3FQE0"/>
<name>A0A5D3FQE0_9ACTN</name>
<dbReference type="Proteomes" id="UP000323505">
    <property type="component" value="Unassembled WGS sequence"/>
</dbReference>
<proteinExistence type="predicted"/>
<dbReference type="RefSeq" id="WP_148758431.1">
    <property type="nucleotide sequence ID" value="NZ_VSRQ01000002.1"/>
</dbReference>
<feature type="region of interest" description="Disordered" evidence="1">
    <location>
        <begin position="72"/>
        <end position="136"/>
    </location>
</feature>
<evidence type="ECO:0000313" key="3">
    <source>
        <dbReference type="Proteomes" id="UP000323505"/>
    </source>
</evidence>
<evidence type="ECO:0000256" key="1">
    <source>
        <dbReference type="SAM" id="MobiDB-lite"/>
    </source>
</evidence>
<accession>A0A5D3FQE0</accession>
<sequence>MTTVAEAPPWARLDLDPDHVVAELAAAFPDAMLWFGEFTGSLWALTRDRAGRARLIEGRTPAQLSERLRKITAPKTTVPGPVPAAPRAPSGVWASTSAGRRGASAGAADRPPVPHAPDRRHLPAAPARPSGGRLRRACRAVATRLGLRGER</sequence>
<evidence type="ECO:0000313" key="2">
    <source>
        <dbReference type="EMBL" id="TYK50571.1"/>
    </source>
</evidence>
<keyword evidence="3" id="KW-1185">Reference proteome</keyword>
<dbReference type="EMBL" id="VSRQ01000002">
    <property type="protein sequence ID" value="TYK50571.1"/>
    <property type="molecule type" value="Genomic_DNA"/>
</dbReference>
<feature type="compositionally biased region" description="Low complexity" evidence="1">
    <location>
        <begin position="87"/>
        <end position="110"/>
    </location>
</feature>
<organism evidence="2 3">
    <name type="scientific">Actinomadura decatromicini</name>
    <dbReference type="NCBI Taxonomy" id="2604572"/>
    <lineage>
        <taxon>Bacteria</taxon>
        <taxon>Bacillati</taxon>
        <taxon>Actinomycetota</taxon>
        <taxon>Actinomycetes</taxon>
        <taxon>Streptosporangiales</taxon>
        <taxon>Thermomonosporaceae</taxon>
        <taxon>Actinomadura</taxon>
    </lineage>
</organism>